<keyword evidence="9" id="KW-1185">Reference proteome</keyword>
<keyword evidence="6" id="KW-0464">Manganese</keyword>
<dbReference type="Gene3D" id="3.90.79.10">
    <property type="entry name" value="Nucleoside Triphosphate Pyrophosphohydrolase"/>
    <property type="match status" value="1"/>
</dbReference>
<dbReference type="EMBL" id="PYAS01000005">
    <property type="protein sequence ID" value="PSL29262.1"/>
    <property type="molecule type" value="Genomic_DNA"/>
</dbReference>
<feature type="domain" description="Nudix hydrolase" evidence="7">
    <location>
        <begin position="44"/>
        <end position="178"/>
    </location>
</feature>
<dbReference type="InterPro" id="IPR015797">
    <property type="entry name" value="NUDIX_hydrolase-like_dom_sf"/>
</dbReference>
<dbReference type="PROSITE" id="PS51462">
    <property type="entry name" value="NUDIX"/>
    <property type="match status" value="1"/>
</dbReference>
<keyword evidence="3" id="KW-0479">Metal-binding</keyword>
<comment type="cofactor">
    <cofactor evidence="2">
        <name>Mg(2+)</name>
        <dbReference type="ChEBI" id="CHEBI:18420"/>
    </cofactor>
</comment>
<comment type="cofactor">
    <cofactor evidence="1">
        <name>Mn(2+)</name>
        <dbReference type="ChEBI" id="CHEBI:29035"/>
    </cofactor>
</comment>
<gene>
    <name evidence="8" type="ORF">CLV60_10599</name>
</gene>
<dbReference type="Pfam" id="PF00293">
    <property type="entry name" value="NUDIX"/>
    <property type="match status" value="1"/>
</dbReference>
<dbReference type="AlphaFoldDB" id="A0A2P8G5L3"/>
<evidence type="ECO:0000256" key="3">
    <source>
        <dbReference type="ARBA" id="ARBA00022723"/>
    </source>
</evidence>
<dbReference type="PANTHER" id="PTHR12992:SF11">
    <property type="entry name" value="MITOCHONDRIAL COENZYME A DIPHOSPHATASE NUDT8"/>
    <property type="match status" value="1"/>
</dbReference>
<evidence type="ECO:0000256" key="5">
    <source>
        <dbReference type="ARBA" id="ARBA00022842"/>
    </source>
</evidence>
<evidence type="ECO:0000256" key="1">
    <source>
        <dbReference type="ARBA" id="ARBA00001936"/>
    </source>
</evidence>
<dbReference type="RefSeq" id="WP_106595562.1">
    <property type="nucleotide sequence ID" value="NZ_PYAS01000005.1"/>
</dbReference>
<name>A0A2P8G5L3_9BACT</name>
<dbReference type="InterPro" id="IPR045121">
    <property type="entry name" value="CoAse"/>
</dbReference>
<dbReference type="CDD" id="cd03426">
    <property type="entry name" value="NUDIX_CoAse_Nudt7"/>
    <property type="match status" value="1"/>
</dbReference>
<evidence type="ECO:0000256" key="2">
    <source>
        <dbReference type="ARBA" id="ARBA00001946"/>
    </source>
</evidence>
<proteinExistence type="predicted"/>
<dbReference type="InterPro" id="IPR000086">
    <property type="entry name" value="NUDIX_hydrolase_dom"/>
</dbReference>
<evidence type="ECO:0000313" key="9">
    <source>
        <dbReference type="Proteomes" id="UP000241964"/>
    </source>
</evidence>
<evidence type="ECO:0000259" key="7">
    <source>
        <dbReference type="PROSITE" id="PS51462"/>
    </source>
</evidence>
<comment type="caution">
    <text evidence="8">The sequence shown here is derived from an EMBL/GenBank/DDBJ whole genome shotgun (WGS) entry which is preliminary data.</text>
</comment>
<organism evidence="8 9">
    <name type="scientific">Dyadobacter jiangsuensis</name>
    <dbReference type="NCBI Taxonomy" id="1591085"/>
    <lineage>
        <taxon>Bacteria</taxon>
        <taxon>Pseudomonadati</taxon>
        <taxon>Bacteroidota</taxon>
        <taxon>Cytophagia</taxon>
        <taxon>Cytophagales</taxon>
        <taxon>Spirosomataceae</taxon>
        <taxon>Dyadobacter</taxon>
    </lineage>
</organism>
<dbReference type="SUPFAM" id="SSF55811">
    <property type="entry name" value="Nudix"/>
    <property type="match status" value="1"/>
</dbReference>
<dbReference type="GO" id="GO:0010945">
    <property type="term" value="F:coenzyme A diphosphatase activity"/>
    <property type="evidence" value="ECO:0007669"/>
    <property type="project" value="InterPro"/>
</dbReference>
<protein>
    <submittedName>
        <fullName evidence="8">8-oxo-dGTP pyrophosphatase MutT (NUDIX family)</fullName>
    </submittedName>
</protein>
<keyword evidence="5" id="KW-0460">Magnesium</keyword>
<evidence type="ECO:0000256" key="6">
    <source>
        <dbReference type="ARBA" id="ARBA00023211"/>
    </source>
</evidence>
<sequence length="215" mass="23506">MKSFSSFILGLSENLKKPLPGEVAHRTMEASSAGYLGIVPDAATRRSSVLILLYPFRDEICFALILRTAYDGVHSGQVAFPGGRYEPMDEDLIHTALREAKEEIGVKPNVVKILGTLTEIYIAPSNFLVLPVVACIPYRPDFLPDTREVEAVLEVKLDHFLDPNTLGASEIEIPGDLVSTPHYDVQGHPVWGATAKMISELLMIVKGSAPEKHGV</sequence>
<evidence type="ECO:0000313" key="8">
    <source>
        <dbReference type="EMBL" id="PSL29262.1"/>
    </source>
</evidence>
<dbReference type="OrthoDB" id="9802805at2"/>
<dbReference type="GO" id="GO:0046872">
    <property type="term" value="F:metal ion binding"/>
    <property type="evidence" value="ECO:0007669"/>
    <property type="project" value="UniProtKB-KW"/>
</dbReference>
<dbReference type="PANTHER" id="PTHR12992">
    <property type="entry name" value="NUDIX HYDROLASE"/>
    <property type="match status" value="1"/>
</dbReference>
<keyword evidence="4" id="KW-0378">Hydrolase</keyword>
<accession>A0A2P8G5L3</accession>
<evidence type="ECO:0000256" key="4">
    <source>
        <dbReference type="ARBA" id="ARBA00022801"/>
    </source>
</evidence>
<reference evidence="8 9" key="1">
    <citation type="submission" date="2018-03" db="EMBL/GenBank/DDBJ databases">
        <title>Genomic Encyclopedia of Archaeal and Bacterial Type Strains, Phase II (KMG-II): from individual species to whole genera.</title>
        <authorList>
            <person name="Goeker M."/>
        </authorList>
    </citation>
    <scope>NUCLEOTIDE SEQUENCE [LARGE SCALE GENOMIC DNA]</scope>
    <source>
        <strain evidence="8 9">DSM 29057</strain>
    </source>
</reference>
<dbReference type="Proteomes" id="UP000241964">
    <property type="component" value="Unassembled WGS sequence"/>
</dbReference>